<dbReference type="AlphaFoldDB" id="A0A942UAB9"/>
<comment type="caution">
    <text evidence="2">The sequence shown here is derived from an EMBL/GenBank/DDBJ whole genome shotgun (WGS) entry which is preliminary data.</text>
</comment>
<sequence>MIWILVLVFLFAFLMGVFQVPIWIMFGVLAVAVVFILLRNPLIFGKDAEKMMVYLKKSKSPHLHFLYHYLHGNLPAAEQAMGKIRSKKLKQNSELMLLMEHKQYEKAKELLSKMARHKTKWYTLADIAINEGDNASFKQYKDKIADTFFIKILEVDQAVYDGKKEEAVALLDKMLPNLRGYKLLTAFQYRKQILKGRV</sequence>
<accession>A0A942UAB9</accession>
<evidence type="ECO:0008006" key="4">
    <source>
        <dbReference type="Google" id="ProtNLM"/>
    </source>
</evidence>
<keyword evidence="1" id="KW-0812">Transmembrane</keyword>
<evidence type="ECO:0000256" key="1">
    <source>
        <dbReference type="SAM" id="Phobius"/>
    </source>
</evidence>
<reference evidence="2" key="1">
    <citation type="submission" date="2021-05" db="EMBL/GenBank/DDBJ databases">
        <title>Novel Bacillus species.</title>
        <authorList>
            <person name="Liu G."/>
        </authorList>
    </citation>
    <scope>NUCLEOTIDE SEQUENCE</scope>
    <source>
        <strain evidence="2">FJAT-49825</strain>
    </source>
</reference>
<name>A0A942UAB9_9BACI</name>
<dbReference type="Proteomes" id="UP000679749">
    <property type="component" value="Unassembled WGS sequence"/>
</dbReference>
<proteinExistence type="predicted"/>
<evidence type="ECO:0000313" key="3">
    <source>
        <dbReference type="Proteomes" id="UP000679749"/>
    </source>
</evidence>
<feature type="transmembrane region" description="Helical" evidence="1">
    <location>
        <begin position="6"/>
        <end position="38"/>
    </location>
</feature>
<keyword evidence="1" id="KW-1133">Transmembrane helix</keyword>
<gene>
    <name evidence="2" type="ORF">KHA99_21990</name>
</gene>
<evidence type="ECO:0000313" key="2">
    <source>
        <dbReference type="EMBL" id="MBS4215118.1"/>
    </source>
</evidence>
<keyword evidence="3" id="KW-1185">Reference proteome</keyword>
<protein>
    <recommendedName>
        <fullName evidence="4">Tetratricopeptide repeat protein</fullName>
    </recommendedName>
</protein>
<organism evidence="2 3">
    <name type="scientific">Neobacillus rhizophilus</name>
    <dbReference type="NCBI Taxonomy" id="2833579"/>
    <lineage>
        <taxon>Bacteria</taxon>
        <taxon>Bacillati</taxon>
        <taxon>Bacillota</taxon>
        <taxon>Bacilli</taxon>
        <taxon>Bacillales</taxon>
        <taxon>Bacillaceae</taxon>
        <taxon>Neobacillus</taxon>
    </lineage>
</organism>
<dbReference type="RefSeq" id="WP_213119602.1">
    <property type="nucleotide sequence ID" value="NZ_JAGYPF010000004.1"/>
</dbReference>
<dbReference type="EMBL" id="JAGYPF010000004">
    <property type="protein sequence ID" value="MBS4215118.1"/>
    <property type="molecule type" value="Genomic_DNA"/>
</dbReference>
<keyword evidence="1" id="KW-0472">Membrane</keyword>